<dbReference type="InterPro" id="IPR000999">
    <property type="entry name" value="RNase_III_dom"/>
</dbReference>
<dbReference type="eggNOG" id="ENOG502TBA8">
    <property type="taxonomic scope" value="Eukaryota"/>
</dbReference>
<dbReference type="STRING" id="619300.G3AQE6"/>
<dbReference type="EMBL" id="GL996503">
    <property type="protein sequence ID" value="EGW31493.1"/>
    <property type="molecule type" value="Genomic_DNA"/>
</dbReference>
<dbReference type="AlphaFoldDB" id="G3AQE6"/>
<dbReference type="OrthoDB" id="4091783at2759"/>
<reference evidence="2 3" key="1">
    <citation type="journal article" date="2011" name="Proc. Natl. Acad. Sci. U.S.A.">
        <title>Comparative genomics of xylose-fermenting fungi for enhanced biofuel production.</title>
        <authorList>
            <person name="Wohlbach D.J."/>
            <person name="Kuo A."/>
            <person name="Sato T.K."/>
            <person name="Potts K.M."/>
            <person name="Salamov A.A."/>
            <person name="LaButti K.M."/>
            <person name="Sun H."/>
            <person name="Clum A."/>
            <person name="Pangilinan J.L."/>
            <person name="Lindquist E.A."/>
            <person name="Lucas S."/>
            <person name="Lapidus A."/>
            <person name="Jin M."/>
            <person name="Gunawan C."/>
            <person name="Balan V."/>
            <person name="Dale B.E."/>
            <person name="Jeffries T.W."/>
            <person name="Zinkel R."/>
            <person name="Barry K.W."/>
            <person name="Grigoriev I.V."/>
            <person name="Gasch A.P."/>
        </authorList>
    </citation>
    <scope>NUCLEOTIDE SEQUENCE [LARGE SCALE GENOMIC DNA]</scope>
    <source>
        <strain evidence="3">NRRL Y-27907 / 11-Y1</strain>
    </source>
</reference>
<dbReference type="GeneID" id="18870263"/>
<dbReference type="SMART" id="SM00535">
    <property type="entry name" value="RIBOc"/>
    <property type="match status" value="1"/>
</dbReference>
<feature type="domain" description="RNase III" evidence="1">
    <location>
        <begin position="226"/>
        <end position="379"/>
    </location>
</feature>
<dbReference type="Pfam" id="PF00636">
    <property type="entry name" value="Ribonuclease_3"/>
    <property type="match status" value="1"/>
</dbReference>
<dbReference type="InterPro" id="IPR036389">
    <property type="entry name" value="RNase_III_sf"/>
</dbReference>
<organism evidence="3">
    <name type="scientific">Spathaspora passalidarum (strain NRRL Y-27907 / 11-Y1)</name>
    <dbReference type="NCBI Taxonomy" id="619300"/>
    <lineage>
        <taxon>Eukaryota</taxon>
        <taxon>Fungi</taxon>
        <taxon>Dikarya</taxon>
        <taxon>Ascomycota</taxon>
        <taxon>Saccharomycotina</taxon>
        <taxon>Pichiomycetes</taxon>
        <taxon>Debaryomycetaceae</taxon>
        <taxon>Spathaspora</taxon>
    </lineage>
</organism>
<proteinExistence type="predicted"/>
<dbReference type="PROSITE" id="PS50142">
    <property type="entry name" value="RNASE_3_2"/>
    <property type="match status" value="1"/>
</dbReference>
<dbReference type="HOGENOM" id="CLU_036640_0_0_1"/>
<dbReference type="SUPFAM" id="SSF69065">
    <property type="entry name" value="RNase III domain-like"/>
    <property type="match status" value="1"/>
</dbReference>
<evidence type="ECO:0000313" key="2">
    <source>
        <dbReference type="EMBL" id="EGW31493.1"/>
    </source>
</evidence>
<dbReference type="GO" id="GO:0004525">
    <property type="term" value="F:ribonuclease III activity"/>
    <property type="evidence" value="ECO:0007669"/>
    <property type="project" value="InterPro"/>
</dbReference>
<dbReference type="InParanoid" id="G3AQE6"/>
<evidence type="ECO:0000313" key="3">
    <source>
        <dbReference type="Proteomes" id="UP000000709"/>
    </source>
</evidence>
<sequence>MNNYRPHVSYNNPTILIPLRLDELLRSDNSKKSHFISLGEDFVRLSSYQRFRELLSFGGGTLIKTVVFDLSTFLKREQNNTDSHTYAEFADFLTSNDKMFEREGGMTPSRRSIGLKNWVFMIIGYLLHSYSEKEAEKCLDQLIKIYLNSRNDNLFTASNHTTKDLTDARDKFMLDTFNQYVKKVPIRYKLLFGRNPYRHVSFHEGLDYKKVSLPELPRLRNRELLVKALMHKEFYRILLDPRHEFAQTMVAAGYDLNHKEYSIVRKQVSFLDGLGDLFLAHETSKVIYELYSDGLPLNNGSYRLLRTMLATNTFMTKLAIAYNLHVGLDDPIINERVANEWIPCIMFGKEMEKSNRVYEEEFLGDFFEAYVAALLIEQPDVAKSFIKDIYSRLLEVITETLPPELSYHNWSTNVLGRSIYPKSERVLI</sequence>
<dbReference type="Gene3D" id="1.10.1520.10">
    <property type="entry name" value="Ribonuclease III domain"/>
    <property type="match status" value="1"/>
</dbReference>
<keyword evidence="3" id="KW-1185">Reference proteome</keyword>
<evidence type="ECO:0000259" key="1">
    <source>
        <dbReference type="PROSITE" id="PS50142"/>
    </source>
</evidence>
<dbReference type="Proteomes" id="UP000000709">
    <property type="component" value="Unassembled WGS sequence"/>
</dbReference>
<dbReference type="KEGG" id="spaa:SPAPADRAFT_140011"/>
<gene>
    <name evidence="2" type="ORF">SPAPADRAFT_140011</name>
</gene>
<name>G3AQE6_SPAPN</name>
<dbReference type="RefSeq" id="XP_007376271.1">
    <property type="nucleotide sequence ID" value="XM_007376209.1"/>
</dbReference>
<protein>
    <recommendedName>
        <fullName evidence="1">RNase III domain-containing protein</fullName>
    </recommendedName>
</protein>
<dbReference type="GO" id="GO:0006396">
    <property type="term" value="P:RNA processing"/>
    <property type="evidence" value="ECO:0007669"/>
    <property type="project" value="InterPro"/>
</dbReference>
<dbReference type="OMA" id="DFFESYM"/>
<accession>G3AQE6</accession>